<comment type="caution">
    <text evidence="2">The sequence shown here is derived from an EMBL/GenBank/DDBJ whole genome shotgun (WGS) entry which is preliminary data.</text>
</comment>
<accession>A0ABV3LK79</accession>
<reference evidence="2 3" key="1">
    <citation type="submission" date="2024-06" db="EMBL/GenBank/DDBJ databases">
        <title>The Natural Products Discovery Center: Release of the First 8490 Sequenced Strains for Exploring Actinobacteria Biosynthetic Diversity.</title>
        <authorList>
            <person name="Kalkreuter E."/>
            <person name="Kautsar S.A."/>
            <person name="Yang D."/>
            <person name="Bader C.D."/>
            <person name="Teijaro C.N."/>
            <person name="Fluegel L."/>
            <person name="Davis C.M."/>
            <person name="Simpson J.R."/>
            <person name="Lauterbach L."/>
            <person name="Steele A.D."/>
            <person name="Gui C."/>
            <person name="Meng S."/>
            <person name="Li G."/>
            <person name="Viehrig K."/>
            <person name="Ye F."/>
            <person name="Su P."/>
            <person name="Kiefer A.F."/>
            <person name="Nichols A."/>
            <person name="Cepeda A.J."/>
            <person name="Yan W."/>
            <person name="Fan B."/>
            <person name="Jiang Y."/>
            <person name="Adhikari A."/>
            <person name="Zheng C.-J."/>
            <person name="Schuster L."/>
            <person name="Cowan T.M."/>
            <person name="Smanski M.J."/>
            <person name="Chevrette M.G."/>
            <person name="De Carvalho L.P.S."/>
            <person name="Shen B."/>
        </authorList>
    </citation>
    <scope>NUCLEOTIDE SEQUENCE [LARGE SCALE GENOMIC DNA]</scope>
    <source>
        <strain evidence="2 3">NPDC077434</strain>
    </source>
</reference>
<evidence type="ECO:0000313" key="2">
    <source>
        <dbReference type="EMBL" id="MEW1976304.1"/>
    </source>
</evidence>
<evidence type="ECO:0000313" key="3">
    <source>
        <dbReference type="Proteomes" id="UP001553715"/>
    </source>
</evidence>
<feature type="region of interest" description="Disordered" evidence="1">
    <location>
        <begin position="223"/>
        <end position="249"/>
    </location>
</feature>
<protein>
    <recommendedName>
        <fullName evidence="4">Peptidoglycan binding-like domain-containing protein</fullName>
    </recommendedName>
</protein>
<feature type="compositionally biased region" description="Polar residues" evidence="1">
    <location>
        <begin position="225"/>
        <end position="238"/>
    </location>
</feature>
<name>A0ABV3LK79_9MICO</name>
<keyword evidence="3" id="KW-1185">Reference proteome</keyword>
<evidence type="ECO:0008006" key="4">
    <source>
        <dbReference type="Google" id="ProtNLM"/>
    </source>
</evidence>
<dbReference type="Proteomes" id="UP001553715">
    <property type="component" value="Unassembled WGS sequence"/>
</dbReference>
<evidence type="ECO:0000256" key="1">
    <source>
        <dbReference type="SAM" id="MobiDB-lite"/>
    </source>
</evidence>
<proteinExistence type="predicted"/>
<sequence>MREKKAKSGWLRALSVTGVLLWIVLPLALFGVVTMRTATTSVEPPRAAYVTVESATASTTRPIALGLQWDAGKILVAPSWTGVVQEVLVGDGDEIADGSPVVRIDGIIRRAVTTPLPFSRQMTTDDTGSDVSMLNDYLRAHGYSATEGKRFGWDTLVGVRAFAGDIGVPQSSSVTSFDPSWVIFLAGSGAVQKVDFKVGAPAPSPGDDIATLKSSLVDAVLLESAPSSEDNSKDTTASVAPVEPTTKATEEEVLVVNGETLALADDRQRVSPDSLGGLAAMVEDGSQSVVAVLRTEATPGQWVLPVPGVIVDPRGATCVKVRDDDGVRSVPVTVVGNADGRVVVSGNLKSADSIAIYPTSISVSCK</sequence>
<dbReference type="RefSeq" id="WP_366233297.1">
    <property type="nucleotide sequence ID" value="NZ_JBFBMH010000027.1"/>
</dbReference>
<dbReference type="EMBL" id="JBFBMH010000027">
    <property type="protein sequence ID" value="MEW1976304.1"/>
    <property type="molecule type" value="Genomic_DNA"/>
</dbReference>
<gene>
    <name evidence="2" type="ORF">AB0301_14685</name>
</gene>
<organism evidence="2 3">
    <name type="scientific">Microbacterium profundi</name>
    <dbReference type="NCBI Taxonomy" id="450380"/>
    <lineage>
        <taxon>Bacteria</taxon>
        <taxon>Bacillati</taxon>
        <taxon>Actinomycetota</taxon>
        <taxon>Actinomycetes</taxon>
        <taxon>Micrococcales</taxon>
        <taxon>Microbacteriaceae</taxon>
        <taxon>Microbacterium</taxon>
    </lineage>
</organism>